<dbReference type="SUPFAM" id="SSF52540">
    <property type="entry name" value="P-loop containing nucleoside triphosphate hydrolases"/>
    <property type="match status" value="1"/>
</dbReference>
<dbReference type="PANTHER" id="PTHR46819">
    <property type="entry name" value="EF-HAND CALCIUM-BINDING DOMAIN-CONTAINING PROTEIN 7"/>
    <property type="match status" value="1"/>
</dbReference>
<evidence type="ECO:0000313" key="6">
    <source>
        <dbReference type="Proteomes" id="UP001190926"/>
    </source>
</evidence>
<dbReference type="Pfam" id="PF08355">
    <property type="entry name" value="EF_assoc_1"/>
    <property type="match status" value="1"/>
</dbReference>
<feature type="domain" description="Mitochondrial Rho GTPase 1/3 EF hand associated type-1" evidence="4">
    <location>
        <begin position="81"/>
        <end position="125"/>
    </location>
</feature>
<dbReference type="InterPro" id="IPR052266">
    <property type="entry name" value="Miro-EF-hand_domain"/>
</dbReference>
<organism evidence="5 6">
    <name type="scientific">Perilla frutescens var. hirtella</name>
    <name type="common">Perilla citriodora</name>
    <name type="synonym">Perilla setoyensis</name>
    <dbReference type="NCBI Taxonomy" id="608512"/>
    <lineage>
        <taxon>Eukaryota</taxon>
        <taxon>Viridiplantae</taxon>
        <taxon>Streptophyta</taxon>
        <taxon>Embryophyta</taxon>
        <taxon>Tracheophyta</taxon>
        <taxon>Spermatophyta</taxon>
        <taxon>Magnoliopsida</taxon>
        <taxon>eudicotyledons</taxon>
        <taxon>Gunneridae</taxon>
        <taxon>Pentapetalae</taxon>
        <taxon>asterids</taxon>
        <taxon>lamiids</taxon>
        <taxon>Lamiales</taxon>
        <taxon>Lamiaceae</taxon>
        <taxon>Nepetoideae</taxon>
        <taxon>Elsholtzieae</taxon>
        <taxon>Perilla</taxon>
    </lineage>
</organism>
<comment type="caution">
    <text evidence="5">The sequence shown here is derived from an EMBL/GenBank/DDBJ whole genome shotgun (WGS) entry which is preliminary data.</text>
</comment>
<evidence type="ECO:0000313" key="5">
    <source>
        <dbReference type="EMBL" id="KAH6833329.1"/>
    </source>
</evidence>
<dbReference type="Proteomes" id="UP001190926">
    <property type="component" value="Unassembled WGS sequence"/>
</dbReference>
<dbReference type="AlphaFoldDB" id="A0AAD4JHD0"/>
<keyword evidence="6" id="KW-1185">Reference proteome</keyword>
<evidence type="ECO:0000256" key="1">
    <source>
        <dbReference type="ARBA" id="ARBA00022723"/>
    </source>
</evidence>
<evidence type="ECO:0000256" key="3">
    <source>
        <dbReference type="SAM" id="Phobius"/>
    </source>
</evidence>
<dbReference type="PANTHER" id="PTHR46819:SF1">
    <property type="entry name" value="EF-HAND CALCIUM-BINDING DOMAIN-CONTAINING PROTEIN 7"/>
    <property type="match status" value="1"/>
</dbReference>
<dbReference type="Gene3D" id="1.10.238.10">
    <property type="entry name" value="EF-hand"/>
    <property type="match status" value="1"/>
</dbReference>
<keyword evidence="3" id="KW-0812">Transmembrane</keyword>
<dbReference type="InterPro" id="IPR027417">
    <property type="entry name" value="P-loop_NTPase"/>
</dbReference>
<dbReference type="EMBL" id="SDAM02000058">
    <property type="protein sequence ID" value="KAH6833329.1"/>
    <property type="molecule type" value="Genomic_DNA"/>
</dbReference>
<feature type="transmembrane region" description="Helical" evidence="3">
    <location>
        <begin position="53"/>
        <end position="75"/>
    </location>
</feature>
<protein>
    <recommendedName>
        <fullName evidence="4">Mitochondrial Rho GTPase 1/3 EF hand associated type-1 domain-containing protein</fullName>
    </recommendedName>
</protein>
<keyword evidence="3" id="KW-0472">Membrane</keyword>
<dbReference type="GO" id="GO:0046872">
    <property type="term" value="F:metal ion binding"/>
    <property type="evidence" value="ECO:0007669"/>
    <property type="project" value="UniProtKB-KW"/>
</dbReference>
<dbReference type="InterPro" id="IPR013566">
    <property type="entry name" value="EF_hand_assoc_1"/>
</dbReference>
<gene>
    <name evidence="5" type="ORF">C2S53_003318</name>
</gene>
<accession>A0AAD4JHD0</accession>
<keyword evidence="2" id="KW-0677">Repeat</keyword>
<name>A0AAD4JHD0_PERFH</name>
<feature type="transmembrane region" description="Helical" evidence="3">
    <location>
        <begin position="355"/>
        <end position="374"/>
    </location>
</feature>
<sequence>MKNLIGARKDEWITIESSTVCSRKMNISSPWKEAPYVDAAKKTALGGLSLDGFLSLISAVLTLLMLMSLCLIWGLKGLNVSQWALMMLLDPIHSIEALIYIGYGGDPSSAVRVTRRGRLDRKKHQTERIIYHCFVFGLKESEKSALLNAFVGRPFPEEYVPTTGNRYAVNVVDHPAGIKKTLVLREIPEEGVKELLSKRDALAACDVGPMQPDHKQCGYYVMRFMRDIITGFENAASSTFQLSLFKGVSTYSQAQLNEVREEWAKWARHGAGRAPWLAPRGISRDAGGSGPRSCRIAGVGKTAVDTGLRVAACGAGRAALQAVTGVSAPTRSSHSLTCPVRLSGPFRYALRFSGLGLLILTLFSKLTVLATLIIKRN</sequence>
<reference evidence="5 6" key="1">
    <citation type="journal article" date="2021" name="Nat. Commun.">
        <title>Incipient diploidization of the medicinal plant Perilla within 10,000 years.</title>
        <authorList>
            <person name="Zhang Y."/>
            <person name="Shen Q."/>
            <person name="Leng L."/>
            <person name="Zhang D."/>
            <person name="Chen S."/>
            <person name="Shi Y."/>
            <person name="Ning Z."/>
            <person name="Chen S."/>
        </authorList>
    </citation>
    <scope>NUCLEOTIDE SEQUENCE [LARGE SCALE GENOMIC DNA]</scope>
    <source>
        <strain evidence="6">cv. PC099</strain>
    </source>
</reference>
<keyword evidence="1" id="KW-0479">Metal-binding</keyword>
<evidence type="ECO:0000259" key="4">
    <source>
        <dbReference type="Pfam" id="PF08355"/>
    </source>
</evidence>
<evidence type="ECO:0000256" key="2">
    <source>
        <dbReference type="ARBA" id="ARBA00022737"/>
    </source>
</evidence>
<keyword evidence="3" id="KW-1133">Transmembrane helix</keyword>
<proteinExistence type="predicted"/>